<dbReference type="EMBL" id="JBHSRG010000005">
    <property type="protein sequence ID" value="MFC6121333.1"/>
    <property type="molecule type" value="Genomic_DNA"/>
</dbReference>
<evidence type="ECO:0000256" key="2">
    <source>
        <dbReference type="ARBA" id="ARBA00006671"/>
    </source>
</evidence>
<comment type="similarity">
    <text evidence="2">Belongs to the fimbrial protein family.</text>
</comment>
<protein>
    <submittedName>
        <fullName evidence="8">Fimbrial protein</fullName>
    </submittedName>
</protein>
<gene>
    <name evidence="8" type="ORF">ACFPZP_09740</name>
</gene>
<feature type="signal peptide" evidence="5">
    <location>
        <begin position="1"/>
        <end position="24"/>
    </location>
</feature>
<name>A0ABW1PZC7_9ENTR</name>
<dbReference type="Gene3D" id="2.60.40.3310">
    <property type="match status" value="1"/>
</dbReference>
<proteinExistence type="inferred from homology"/>
<feature type="chain" id="PRO_5046792855" evidence="5">
    <location>
        <begin position="25"/>
        <end position="372"/>
    </location>
</feature>
<reference evidence="9" key="1">
    <citation type="journal article" date="2019" name="Int. J. Syst. Evol. Microbiol.">
        <title>The Global Catalogue of Microorganisms (GCM) 10K type strain sequencing project: providing services to taxonomists for standard genome sequencing and annotation.</title>
        <authorList>
            <consortium name="The Broad Institute Genomics Platform"/>
            <consortium name="The Broad Institute Genome Sequencing Center for Infectious Disease"/>
            <person name="Wu L."/>
            <person name="Ma J."/>
        </authorList>
    </citation>
    <scope>NUCLEOTIDE SEQUENCE [LARGE SCALE GENOMIC DNA]</scope>
    <source>
        <strain evidence="9">JCM30009</strain>
    </source>
</reference>
<organism evidence="8 9">
    <name type="scientific">Citrobacter bitternis</name>
    <dbReference type="NCBI Taxonomy" id="1585982"/>
    <lineage>
        <taxon>Bacteria</taxon>
        <taxon>Pseudomonadati</taxon>
        <taxon>Pseudomonadota</taxon>
        <taxon>Gammaproteobacteria</taxon>
        <taxon>Enterobacterales</taxon>
        <taxon>Enterobacteriaceae</taxon>
        <taxon>Citrobacter</taxon>
    </lineage>
</organism>
<sequence length="372" mass="38976">MMYHKGKLILSVLLLCLFSANAIAACAFAPTADYPANSIKKMTVPLAISSISVPPGTAVGATVYRQRITIRSGADKLRIGCDKDGLFVYKREYKTLPMGETSTGSKIYKTGINGLGIVFLNAADKAKFPTITPTTGCTDARNCYMSSATGLWGADSFFQLVKTADSVTGGTISASNLPTALYSLGQEGSMVGIYEINISGSLKVTTPTCNITTGSQSMTVKMGSYHTSDFSGPGTGTAWKDASIHLNNCGWFYGNTTTSVATFNGTENVPVKALTSNAADITLTPLDGKLNAAEGIMSIASGTSAATGIGIQLSRSEADSGKINLDSAYSYSLPNDGSSTITVPLYARYIQTENTITGGNAIGKLEYTISYH</sequence>
<dbReference type="InterPro" id="IPR054160">
    <property type="entry name" value="MrkD_recept-bd"/>
</dbReference>
<comment type="subcellular location">
    <subcellularLocation>
        <location evidence="1">Fimbrium</location>
    </subcellularLocation>
</comment>
<dbReference type="PANTHER" id="PTHR33420:SF3">
    <property type="entry name" value="FIMBRIAL SUBUNIT ELFA"/>
    <property type="match status" value="1"/>
</dbReference>
<dbReference type="Pfam" id="PF00419">
    <property type="entry name" value="Fimbrial"/>
    <property type="match status" value="1"/>
</dbReference>
<dbReference type="PROSITE" id="PS51257">
    <property type="entry name" value="PROKAR_LIPOPROTEIN"/>
    <property type="match status" value="1"/>
</dbReference>
<dbReference type="InterPro" id="IPR036937">
    <property type="entry name" value="Adhesion_dom_fimbrial_sf"/>
</dbReference>
<evidence type="ECO:0000256" key="4">
    <source>
        <dbReference type="ARBA" id="ARBA00023263"/>
    </source>
</evidence>
<evidence type="ECO:0000313" key="8">
    <source>
        <dbReference type="EMBL" id="MFC6121333.1"/>
    </source>
</evidence>
<dbReference type="SUPFAM" id="SSF49401">
    <property type="entry name" value="Bacterial adhesins"/>
    <property type="match status" value="1"/>
</dbReference>
<evidence type="ECO:0000259" key="7">
    <source>
        <dbReference type="Pfam" id="PF22003"/>
    </source>
</evidence>
<evidence type="ECO:0000313" key="9">
    <source>
        <dbReference type="Proteomes" id="UP001596169"/>
    </source>
</evidence>
<feature type="domain" description="MrkD-like receptor binding" evidence="7">
    <location>
        <begin position="46"/>
        <end position="176"/>
    </location>
</feature>
<dbReference type="Pfam" id="PF22003">
    <property type="entry name" value="MrkDrd"/>
    <property type="match status" value="1"/>
</dbReference>
<comment type="caution">
    <text evidence="8">The sequence shown here is derived from an EMBL/GenBank/DDBJ whole genome shotgun (WGS) entry which is preliminary data.</text>
</comment>
<dbReference type="Proteomes" id="UP001596169">
    <property type="component" value="Unassembled WGS sequence"/>
</dbReference>
<feature type="domain" description="Fimbrial-type adhesion" evidence="6">
    <location>
        <begin position="196"/>
        <end position="371"/>
    </location>
</feature>
<evidence type="ECO:0000256" key="1">
    <source>
        <dbReference type="ARBA" id="ARBA00004561"/>
    </source>
</evidence>
<dbReference type="InterPro" id="IPR050263">
    <property type="entry name" value="Bact_Fimbrial_Adh_Pro"/>
</dbReference>
<evidence type="ECO:0000259" key="6">
    <source>
        <dbReference type="Pfam" id="PF00419"/>
    </source>
</evidence>
<keyword evidence="4" id="KW-0281">Fimbrium</keyword>
<evidence type="ECO:0000256" key="3">
    <source>
        <dbReference type="ARBA" id="ARBA00022729"/>
    </source>
</evidence>
<dbReference type="InterPro" id="IPR000259">
    <property type="entry name" value="Adhesion_dom_fimbrial"/>
</dbReference>
<keyword evidence="9" id="KW-1185">Reference proteome</keyword>
<dbReference type="Gene3D" id="2.60.40.1090">
    <property type="entry name" value="Fimbrial-type adhesion domain"/>
    <property type="match status" value="1"/>
</dbReference>
<dbReference type="PANTHER" id="PTHR33420">
    <property type="entry name" value="FIMBRIAL SUBUNIT ELFA-RELATED"/>
    <property type="match status" value="1"/>
</dbReference>
<dbReference type="RefSeq" id="WP_107224533.1">
    <property type="nucleotide sequence ID" value="NZ_JBHSRG010000005.1"/>
</dbReference>
<keyword evidence="3 5" id="KW-0732">Signal</keyword>
<accession>A0ABW1PZC7</accession>
<dbReference type="InterPro" id="IPR008966">
    <property type="entry name" value="Adhesion_dom_sf"/>
</dbReference>
<evidence type="ECO:0000256" key="5">
    <source>
        <dbReference type="SAM" id="SignalP"/>
    </source>
</evidence>